<evidence type="ECO:0000256" key="1">
    <source>
        <dbReference type="SAM" id="Phobius"/>
    </source>
</evidence>
<reference evidence="2 3" key="1">
    <citation type="submission" date="2023-07" db="EMBL/GenBank/DDBJ databases">
        <title>Genomic Encyclopedia of Type Strains, Phase IV (KMG-IV): sequencing the most valuable type-strain genomes for metagenomic binning, comparative biology and taxonomic classification.</title>
        <authorList>
            <person name="Goeker M."/>
        </authorList>
    </citation>
    <scope>NUCLEOTIDE SEQUENCE [LARGE SCALE GENOMIC DNA]</scope>
    <source>
        <strain evidence="2 3">DSM 25924</strain>
    </source>
</reference>
<feature type="transmembrane region" description="Helical" evidence="1">
    <location>
        <begin position="20"/>
        <end position="43"/>
    </location>
</feature>
<keyword evidence="3" id="KW-1185">Reference proteome</keyword>
<sequence length="51" mass="5953">MIRVQRSMVGWLSWIGGDLRWHVVLWCVGVVGNSLVGFSYRFARPQRMVVF</sequence>
<organism evidence="2 3">
    <name type="scientific">Alicyclobacillus tolerans</name>
    <dbReference type="NCBI Taxonomy" id="90970"/>
    <lineage>
        <taxon>Bacteria</taxon>
        <taxon>Bacillati</taxon>
        <taxon>Bacillota</taxon>
        <taxon>Bacilli</taxon>
        <taxon>Bacillales</taxon>
        <taxon>Alicyclobacillaceae</taxon>
        <taxon>Alicyclobacillus</taxon>
    </lineage>
</organism>
<keyword evidence="1" id="KW-0472">Membrane</keyword>
<keyword evidence="1" id="KW-0812">Transmembrane</keyword>
<evidence type="ECO:0000313" key="3">
    <source>
        <dbReference type="Proteomes" id="UP001229209"/>
    </source>
</evidence>
<comment type="caution">
    <text evidence="2">The sequence shown here is derived from an EMBL/GenBank/DDBJ whole genome shotgun (WGS) entry which is preliminary data.</text>
</comment>
<proteinExistence type="predicted"/>
<accession>A0ABT9M033</accession>
<protein>
    <submittedName>
        <fullName evidence="2">Uncharacterized protein</fullName>
    </submittedName>
</protein>
<name>A0ABT9M033_9BACL</name>
<dbReference type="Proteomes" id="UP001229209">
    <property type="component" value="Unassembled WGS sequence"/>
</dbReference>
<evidence type="ECO:0000313" key="2">
    <source>
        <dbReference type="EMBL" id="MDP9729894.1"/>
    </source>
</evidence>
<dbReference type="EMBL" id="JAURUO010000028">
    <property type="protein sequence ID" value="MDP9729894.1"/>
    <property type="molecule type" value="Genomic_DNA"/>
</dbReference>
<keyword evidence="1" id="KW-1133">Transmembrane helix</keyword>
<gene>
    <name evidence="2" type="ORF">J2S04_002871</name>
</gene>